<dbReference type="STRING" id="389348.PNK_0418"/>
<evidence type="ECO:0000313" key="1">
    <source>
        <dbReference type="EMBL" id="CUI16049.1"/>
    </source>
</evidence>
<proteinExistence type="predicted"/>
<protein>
    <recommendedName>
        <fullName evidence="3">ADP ribosyltransferase domain-containing protein</fullName>
    </recommendedName>
</protein>
<evidence type="ECO:0008006" key="3">
    <source>
        <dbReference type="Google" id="ProtNLM"/>
    </source>
</evidence>
<sequence>MSQIQEMAASLKKITDHLIISPLYQPFFVESTKKYEKHVEQSEPILSGILTPYEAFKEGFERAIASFIKLGQEGQVKNKIISEVQNKTIETELLEQLIKNLLKDFDSVKFVKKDNRYLAISGGKLYQFSTLLERANFNLISLSKEDIEAYQALLDNNQLLHQPYLHTTGHKPSERDFDDLDPDNLCRTISFAEKEAINVYTGNFYRTMNALMRGNIDDAIKYNYLLPDMLSPQAKANQTIKESLLHIALAVSGLNKLPDYVPPNGPDGKPAKYLYRAEGYVPDDVLAKRKWAVLQGGEITTEMGFISTAFEKPASGFFNEHSQAAILIKNLKGKKVTPLSQFGNAEREILLPPTQMQWLYHKDIITDIFKKQIALFIAKPVTVNLPSHDTPDTFVNTIDPKDNLMWGVDTEWA</sequence>
<evidence type="ECO:0000313" key="2">
    <source>
        <dbReference type="Proteomes" id="UP000069902"/>
    </source>
</evidence>
<keyword evidence="2" id="KW-1185">Reference proteome</keyword>
<dbReference type="Gene3D" id="3.90.176.10">
    <property type="entry name" value="Toxin ADP-ribosyltransferase, Chain A, domain 1"/>
    <property type="match status" value="1"/>
</dbReference>
<name>A0A0U5EQ24_9BACT</name>
<dbReference type="AlphaFoldDB" id="A0A0U5EQ24"/>
<dbReference type="InParanoid" id="A0A0U5EQ24"/>
<dbReference type="Proteomes" id="UP000069902">
    <property type="component" value="Chromosome cPNK"/>
</dbReference>
<dbReference type="EMBL" id="LN879502">
    <property type="protein sequence ID" value="CUI16049.1"/>
    <property type="molecule type" value="Genomic_DNA"/>
</dbReference>
<dbReference type="SUPFAM" id="SSF56399">
    <property type="entry name" value="ADP-ribosylation"/>
    <property type="match status" value="1"/>
</dbReference>
<organism evidence="1 2">
    <name type="scientific">Candidatus Protochlamydia naegleriophila</name>
    <dbReference type="NCBI Taxonomy" id="389348"/>
    <lineage>
        <taxon>Bacteria</taxon>
        <taxon>Pseudomonadati</taxon>
        <taxon>Chlamydiota</taxon>
        <taxon>Chlamydiia</taxon>
        <taxon>Parachlamydiales</taxon>
        <taxon>Parachlamydiaceae</taxon>
        <taxon>Candidatus Protochlamydia</taxon>
    </lineage>
</organism>
<reference evidence="2" key="1">
    <citation type="submission" date="2015-09" db="EMBL/GenBank/DDBJ databases">
        <authorList>
            <person name="Bertelli C."/>
        </authorList>
    </citation>
    <scope>NUCLEOTIDE SEQUENCE [LARGE SCALE GENOMIC DNA]</scope>
    <source>
        <strain evidence="2">KNic</strain>
    </source>
</reference>
<gene>
    <name evidence="1" type="ORF">PNK_0418</name>
</gene>
<dbReference type="PATRIC" id="fig|389348.3.peg.465"/>
<dbReference type="KEGG" id="pnl:PNK_0418"/>
<accession>A0A0U5EQ24</accession>
<dbReference type="RefSeq" id="WP_059059991.1">
    <property type="nucleotide sequence ID" value="NZ_LN879502.1"/>
</dbReference>